<dbReference type="InterPro" id="IPR036249">
    <property type="entry name" value="Thioredoxin-like_sf"/>
</dbReference>
<gene>
    <name evidence="2" type="ORF">SAMN04487950_0987</name>
</gene>
<dbReference type="Pfam" id="PF00085">
    <property type="entry name" value="Thioredoxin"/>
    <property type="match status" value="1"/>
</dbReference>
<evidence type="ECO:0000259" key="1">
    <source>
        <dbReference type="PROSITE" id="PS51352"/>
    </source>
</evidence>
<name>A0A1I4C7K0_9EURY</name>
<dbReference type="InterPro" id="IPR013766">
    <property type="entry name" value="Thioredoxin_domain"/>
</dbReference>
<feature type="domain" description="Thioredoxin" evidence="1">
    <location>
        <begin position="1"/>
        <end position="112"/>
    </location>
</feature>
<dbReference type="SUPFAM" id="SSF52833">
    <property type="entry name" value="Thioredoxin-like"/>
    <property type="match status" value="1"/>
</dbReference>
<dbReference type="PANTHER" id="PTHR45663:SF11">
    <property type="entry name" value="GEO12009P1"/>
    <property type="match status" value="1"/>
</dbReference>
<evidence type="ECO:0000313" key="2">
    <source>
        <dbReference type="EMBL" id="SFK76630.1"/>
    </source>
</evidence>
<proteinExistence type="predicted"/>
<dbReference type="RefSeq" id="WP_089866444.1">
    <property type="nucleotide sequence ID" value="NZ_FOTC01000001.1"/>
</dbReference>
<dbReference type="GO" id="GO:0005737">
    <property type="term" value="C:cytoplasm"/>
    <property type="evidence" value="ECO:0007669"/>
    <property type="project" value="TreeGrafter"/>
</dbReference>
<dbReference type="PANTHER" id="PTHR45663">
    <property type="entry name" value="GEO12009P1"/>
    <property type="match status" value="1"/>
</dbReference>
<dbReference type="PROSITE" id="PS51352">
    <property type="entry name" value="THIOREDOXIN_2"/>
    <property type="match status" value="1"/>
</dbReference>
<dbReference type="AlphaFoldDB" id="A0A1I4C7K0"/>
<dbReference type="CDD" id="cd02947">
    <property type="entry name" value="TRX_family"/>
    <property type="match status" value="1"/>
</dbReference>
<keyword evidence="3" id="KW-1185">Reference proteome</keyword>
<organism evidence="2 3">
    <name type="scientific">Halogranum rubrum</name>
    <dbReference type="NCBI Taxonomy" id="553466"/>
    <lineage>
        <taxon>Archaea</taxon>
        <taxon>Methanobacteriati</taxon>
        <taxon>Methanobacteriota</taxon>
        <taxon>Stenosarchaea group</taxon>
        <taxon>Halobacteria</taxon>
        <taxon>Halobacteriales</taxon>
        <taxon>Haloferacaceae</taxon>
    </lineage>
</organism>
<dbReference type="Proteomes" id="UP000199607">
    <property type="component" value="Unassembled WGS sequence"/>
</dbReference>
<dbReference type="STRING" id="553466.SAMN04487950_0987"/>
<evidence type="ECO:0000313" key="3">
    <source>
        <dbReference type="Proteomes" id="UP000199607"/>
    </source>
</evidence>
<accession>A0A1I4C7K0</accession>
<dbReference type="EMBL" id="FOTC01000001">
    <property type="protein sequence ID" value="SFK76630.1"/>
    <property type="molecule type" value="Genomic_DNA"/>
</dbReference>
<sequence length="118" mass="13105">MTDAELGTKPLRLADRTALDDAIDEHDHLLVEFYTDGCGKCKMQEPILGNVARVTDVTVAMINASHTLDLVDELEMQGVPTLVFYREGEVVEQLFGYHGTDELVGIVEDTRHRADESS</sequence>
<dbReference type="Gene3D" id="3.40.30.10">
    <property type="entry name" value="Glutaredoxin"/>
    <property type="match status" value="1"/>
</dbReference>
<reference evidence="3" key="1">
    <citation type="submission" date="2016-10" db="EMBL/GenBank/DDBJ databases">
        <authorList>
            <person name="Varghese N."/>
            <person name="Submissions S."/>
        </authorList>
    </citation>
    <scope>NUCLEOTIDE SEQUENCE [LARGE SCALE GENOMIC DNA]</scope>
    <source>
        <strain evidence="3">CGMCC 1.7738</strain>
    </source>
</reference>
<protein>
    <submittedName>
        <fullName evidence="2">Thioredoxin</fullName>
    </submittedName>
</protein>
<dbReference type="GO" id="GO:0015035">
    <property type="term" value="F:protein-disulfide reductase activity"/>
    <property type="evidence" value="ECO:0007669"/>
    <property type="project" value="TreeGrafter"/>
</dbReference>